<evidence type="ECO:0000256" key="2">
    <source>
        <dbReference type="ARBA" id="ARBA00004637"/>
    </source>
</evidence>
<dbReference type="InterPro" id="IPR009019">
    <property type="entry name" value="KH_sf_prok-type"/>
</dbReference>
<keyword evidence="7 16" id="KW-0547">Nucleotide-binding</keyword>
<comment type="caution">
    <text evidence="19">The sequence shown here is derived from an EMBL/GenBank/DDBJ whole genome shotgun (WGS) entry which is preliminary data.</text>
</comment>
<evidence type="ECO:0000256" key="13">
    <source>
        <dbReference type="ARBA" id="ARBA00023136"/>
    </source>
</evidence>
<evidence type="ECO:0000256" key="10">
    <source>
        <dbReference type="ARBA" id="ARBA00022946"/>
    </source>
</evidence>
<comment type="function">
    <text evidence="14">Probable GTPase that plays a role in the mitochondrial ribosomal small subunit assembly. Specifically binds the 12S mitochondrial rRNA (12S mt-rRNA) to a 33 nucleotide section delineating the 3' terminal stem-loop region. May act as a chaperone that protects the 12S mt-rRNA on the 28S mitoribosomal subunit during ribosomal small subunit assembly.</text>
</comment>
<dbReference type="InterPro" id="IPR006073">
    <property type="entry name" value="GTP-bd"/>
</dbReference>
<feature type="region of interest" description="G2" evidence="16">
    <location>
        <begin position="140"/>
        <end position="144"/>
    </location>
</feature>
<evidence type="ECO:0000313" key="20">
    <source>
        <dbReference type="Proteomes" id="UP001059041"/>
    </source>
</evidence>
<evidence type="ECO:0000256" key="14">
    <source>
        <dbReference type="ARBA" id="ARBA00025227"/>
    </source>
</evidence>
<dbReference type="Pfam" id="PF07650">
    <property type="entry name" value="KH_2"/>
    <property type="match status" value="1"/>
</dbReference>
<feature type="region of interest" description="Disordered" evidence="17">
    <location>
        <begin position="271"/>
        <end position="306"/>
    </location>
</feature>
<dbReference type="Pfam" id="PF01926">
    <property type="entry name" value="MMR_HSR1"/>
    <property type="match status" value="1"/>
</dbReference>
<dbReference type="GO" id="GO:0019843">
    <property type="term" value="F:rRNA binding"/>
    <property type="evidence" value="ECO:0007669"/>
    <property type="project" value="UniProtKB-KW"/>
</dbReference>
<keyword evidence="10" id="KW-0809">Transit peptide</keyword>
<dbReference type="GO" id="GO:0000028">
    <property type="term" value="P:ribosomal small subunit assembly"/>
    <property type="evidence" value="ECO:0007669"/>
    <property type="project" value="TreeGrafter"/>
</dbReference>
<feature type="region of interest" description="G3" evidence="16">
    <location>
        <begin position="161"/>
        <end position="164"/>
    </location>
</feature>
<evidence type="ECO:0000256" key="16">
    <source>
        <dbReference type="PROSITE-ProRule" id="PRU01050"/>
    </source>
</evidence>
<evidence type="ECO:0000256" key="4">
    <source>
        <dbReference type="ARBA" id="ARBA00019149"/>
    </source>
</evidence>
<dbReference type="PANTHER" id="PTHR42698">
    <property type="entry name" value="GTPASE ERA"/>
    <property type="match status" value="1"/>
</dbReference>
<dbReference type="FunFam" id="3.30.300.20:FF:000016">
    <property type="entry name" value="GTPase Era, mitochondrial isoform 1"/>
    <property type="match status" value="1"/>
</dbReference>
<keyword evidence="9" id="KW-0694">RNA-binding</keyword>
<dbReference type="Gene3D" id="3.40.50.300">
    <property type="entry name" value="P-loop containing nucleotide triphosphate hydrolases"/>
    <property type="match status" value="1"/>
</dbReference>
<evidence type="ECO:0000256" key="1">
    <source>
        <dbReference type="ARBA" id="ARBA00004305"/>
    </source>
</evidence>
<dbReference type="InterPro" id="IPR005662">
    <property type="entry name" value="GTPase_Era-like"/>
</dbReference>
<dbReference type="PANTHER" id="PTHR42698:SF1">
    <property type="entry name" value="GTPASE ERA, MITOCHONDRIAL"/>
    <property type="match status" value="1"/>
</dbReference>
<keyword evidence="8" id="KW-0999">Mitochondrion inner membrane</keyword>
<dbReference type="PRINTS" id="PR00449">
    <property type="entry name" value="RASTRNSFRMNG"/>
</dbReference>
<evidence type="ECO:0000256" key="9">
    <source>
        <dbReference type="ARBA" id="ARBA00022884"/>
    </source>
</evidence>
<feature type="region of interest" description="G4" evidence="16">
    <location>
        <begin position="230"/>
        <end position="233"/>
    </location>
</feature>
<dbReference type="Gene3D" id="3.30.300.20">
    <property type="match status" value="1"/>
</dbReference>
<feature type="domain" description="Era-type G" evidence="18">
    <location>
        <begin position="106"/>
        <end position="347"/>
    </location>
</feature>
<reference evidence="19" key="1">
    <citation type="submission" date="2021-02" db="EMBL/GenBank/DDBJ databases">
        <title>Comparative genomics reveals that relaxation of natural selection precedes convergent phenotypic evolution of cavefish.</title>
        <authorList>
            <person name="Peng Z."/>
        </authorList>
    </citation>
    <scope>NUCLEOTIDE SEQUENCE</scope>
    <source>
        <tissue evidence="19">Muscle</tissue>
    </source>
</reference>
<organism evidence="19 20">
    <name type="scientific">Triplophysa rosa</name>
    <name type="common">Cave loach</name>
    <dbReference type="NCBI Taxonomy" id="992332"/>
    <lineage>
        <taxon>Eukaryota</taxon>
        <taxon>Metazoa</taxon>
        <taxon>Chordata</taxon>
        <taxon>Craniata</taxon>
        <taxon>Vertebrata</taxon>
        <taxon>Euteleostomi</taxon>
        <taxon>Actinopterygii</taxon>
        <taxon>Neopterygii</taxon>
        <taxon>Teleostei</taxon>
        <taxon>Ostariophysi</taxon>
        <taxon>Cypriniformes</taxon>
        <taxon>Nemacheilidae</taxon>
        <taxon>Triplophysa</taxon>
    </lineage>
</organism>
<dbReference type="EMBL" id="JAFHDT010000002">
    <property type="protein sequence ID" value="KAI7812615.1"/>
    <property type="molecule type" value="Genomic_DNA"/>
</dbReference>
<comment type="similarity">
    <text evidence="3 16">Belongs to the TRAFAC class TrmE-Era-EngA-EngB-Septin-like GTPase superfamily. Era GTPase family.</text>
</comment>
<dbReference type="CDD" id="cd22534">
    <property type="entry name" value="KH-II_Era"/>
    <property type="match status" value="1"/>
</dbReference>
<evidence type="ECO:0000256" key="8">
    <source>
        <dbReference type="ARBA" id="ARBA00022792"/>
    </source>
</evidence>
<keyword evidence="12 16" id="KW-0342">GTP-binding</keyword>
<evidence type="ECO:0000313" key="19">
    <source>
        <dbReference type="EMBL" id="KAI7812615.1"/>
    </source>
</evidence>
<dbReference type="AlphaFoldDB" id="A0A9W7X2K4"/>
<dbReference type="FunFam" id="3.40.50.300:FF:002220">
    <property type="entry name" value="GTPase Era, mitochondrial"/>
    <property type="match status" value="1"/>
</dbReference>
<dbReference type="OrthoDB" id="8954335at2759"/>
<comment type="subcellular location">
    <subcellularLocation>
        <location evidence="2">Mitochondrion inner membrane</location>
        <topology evidence="2">Peripheral membrane protein</topology>
    </subcellularLocation>
    <subcellularLocation>
        <location evidence="1">Mitochondrion matrix</location>
    </subcellularLocation>
</comment>
<dbReference type="CDD" id="cd04163">
    <property type="entry name" value="Era"/>
    <property type="match status" value="1"/>
</dbReference>
<dbReference type="InterPro" id="IPR027417">
    <property type="entry name" value="P-loop_NTPase"/>
</dbReference>
<gene>
    <name evidence="19" type="ORF">IRJ41_005706</name>
</gene>
<proteinExistence type="inferred from homology"/>
<evidence type="ECO:0000256" key="17">
    <source>
        <dbReference type="SAM" id="MobiDB-lite"/>
    </source>
</evidence>
<keyword evidence="20" id="KW-1185">Reference proteome</keyword>
<name>A0A9W7X2K4_TRIRA</name>
<keyword evidence="13" id="KW-0472">Membrane</keyword>
<evidence type="ECO:0000256" key="11">
    <source>
        <dbReference type="ARBA" id="ARBA00023128"/>
    </source>
</evidence>
<dbReference type="GO" id="GO:0043024">
    <property type="term" value="F:ribosomal small subunit binding"/>
    <property type="evidence" value="ECO:0007669"/>
    <property type="project" value="TreeGrafter"/>
</dbReference>
<dbReference type="Proteomes" id="UP001059041">
    <property type="component" value="Linkage Group LG2"/>
</dbReference>
<evidence type="ECO:0000256" key="12">
    <source>
        <dbReference type="ARBA" id="ARBA00023134"/>
    </source>
</evidence>
<evidence type="ECO:0000256" key="15">
    <source>
        <dbReference type="ARBA" id="ARBA00030975"/>
    </source>
</evidence>
<feature type="region of interest" description="G1" evidence="16">
    <location>
        <begin position="114"/>
        <end position="121"/>
    </location>
</feature>
<feature type="region of interest" description="G5" evidence="16">
    <location>
        <begin position="325"/>
        <end position="327"/>
    </location>
</feature>
<keyword evidence="11" id="KW-0496">Mitochondrion</keyword>
<dbReference type="SUPFAM" id="SSF52540">
    <property type="entry name" value="P-loop containing nucleoside triphosphate hydrolases"/>
    <property type="match status" value="1"/>
</dbReference>
<dbReference type="InterPro" id="IPR004044">
    <property type="entry name" value="KH_dom_type_2"/>
</dbReference>
<dbReference type="SUPFAM" id="SSF54814">
    <property type="entry name" value="Prokaryotic type KH domain (KH-domain type II)"/>
    <property type="match status" value="1"/>
</dbReference>
<keyword evidence="6" id="KW-0699">rRNA-binding</keyword>
<dbReference type="GO" id="GO:0005743">
    <property type="term" value="C:mitochondrial inner membrane"/>
    <property type="evidence" value="ECO:0007669"/>
    <property type="project" value="UniProtKB-SubCell"/>
</dbReference>
<dbReference type="InterPro" id="IPR015946">
    <property type="entry name" value="KH_dom-like_a/b"/>
</dbReference>
<evidence type="ECO:0000256" key="6">
    <source>
        <dbReference type="ARBA" id="ARBA00022730"/>
    </source>
</evidence>
<sequence length="454" mass="51066">MSLRICETFLRRSLRFSTTRSLTAARGHASLRLRTGCAVVDAHVVRKCLFQYAPVRLVSSDAFLERLQKGGAVVSSEGHTQQPVPSDRGHQFSLLLKDPDQPENPRSLKVAVVGAPNAGKSTLTNQLLGRKLFAVSEKVHTTRSRSVGVLTEDDTQIVLLDTPGLTTPIKAKRHQLEESLLVDPFESLQKADLVVVLVDVSDKWTRNKLHLEVLKCLALNPDVPAILVLNKVDLLKSKMLLLDITAQLTEGVVNGKKIRIRGVAKSNQRLAAKAQSRHAEEANSESTEKESSDQESQNKNRLSREELKDLKSRSGWPHFKDVFMLSAVDREDVETIKSYLFQVAKPREWQYHSEVLTDQSPEDVCLNTIREKLLQHFPKEVPYTMTLQIEMWKESEDGVLDILVKLYVIKDSHMKMVIGPGGQMITRITQEAGNDLMNIFLREICLKISAKLKK</sequence>
<keyword evidence="5" id="KW-0690">Ribosome biogenesis</keyword>
<dbReference type="NCBIfam" id="TIGR00231">
    <property type="entry name" value="small_GTP"/>
    <property type="match status" value="1"/>
</dbReference>
<accession>A0A9W7X2K4</accession>
<evidence type="ECO:0000256" key="7">
    <source>
        <dbReference type="ARBA" id="ARBA00022741"/>
    </source>
</evidence>
<dbReference type="InterPro" id="IPR030388">
    <property type="entry name" value="G_ERA_dom"/>
</dbReference>
<evidence type="ECO:0000256" key="5">
    <source>
        <dbReference type="ARBA" id="ARBA00022517"/>
    </source>
</evidence>
<protein>
    <recommendedName>
        <fullName evidence="4">GTPase Era, mitochondrial</fullName>
    </recommendedName>
    <alternativeName>
        <fullName evidence="15">ERA-like protein 1</fullName>
    </alternativeName>
</protein>
<dbReference type="PROSITE" id="PS51713">
    <property type="entry name" value="G_ERA"/>
    <property type="match status" value="1"/>
</dbReference>
<dbReference type="HAMAP" id="MF_00367">
    <property type="entry name" value="GTPase_Era"/>
    <property type="match status" value="1"/>
</dbReference>
<dbReference type="GO" id="GO:0005525">
    <property type="term" value="F:GTP binding"/>
    <property type="evidence" value="ECO:0007669"/>
    <property type="project" value="UniProtKB-UniRule"/>
</dbReference>
<evidence type="ECO:0000256" key="3">
    <source>
        <dbReference type="ARBA" id="ARBA00007921"/>
    </source>
</evidence>
<feature type="compositionally biased region" description="Basic and acidic residues" evidence="17">
    <location>
        <begin position="277"/>
        <end position="306"/>
    </location>
</feature>
<dbReference type="GO" id="GO:0005759">
    <property type="term" value="C:mitochondrial matrix"/>
    <property type="evidence" value="ECO:0007669"/>
    <property type="project" value="UniProtKB-SubCell"/>
</dbReference>
<evidence type="ECO:0000259" key="18">
    <source>
        <dbReference type="PROSITE" id="PS51713"/>
    </source>
</evidence>
<dbReference type="InterPro" id="IPR005225">
    <property type="entry name" value="Small_GTP-bd"/>
</dbReference>